<dbReference type="EMBL" id="SPAZ01000148">
    <property type="protein sequence ID" value="TQE33646.1"/>
    <property type="molecule type" value="Genomic_DNA"/>
</dbReference>
<evidence type="ECO:0000313" key="2">
    <source>
        <dbReference type="Proteomes" id="UP000318720"/>
    </source>
</evidence>
<reference evidence="1 2" key="1">
    <citation type="submission" date="2019-03" db="EMBL/GenBank/DDBJ databases">
        <title>Comparative genomic analyses of the sweetpotato soil rot pathogen, Streptomyces ipomoeae.</title>
        <authorList>
            <person name="Ruschel Soares N."/>
            <person name="Badger J.H."/>
            <person name="Huguet-Tapia J.C."/>
            <person name="Clark C.A."/>
            <person name="Pettis G.S."/>
        </authorList>
    </citation>
    <scope>NUCLEOTIDE SEQUENCE [LARGE SCALE GENOMIC DNA]</scope>
    <source>
        <strain evidence="1 2">88-35</strain>
    </source>
</reference>
<evidence type="ECO:0000313" key="1">
    <source>
        <dbReference type="EMBL" id="TQE33646.1"/>
    </source>
</evidence>
<dbReference type="AlphaFoldDB" id="A0A540P777"/>
<sequence length="81" mass="8304">MSTAAPLALFSLVTGVLAVGLGAVAALLVPGSEAKLLVWLVVTVLAAASAGLWWGLTPGAERLRVLDRALTAARPKDARDR</sequence>
<organism evidence="1 2">
    <name type="scientific">Streptomyces ipomoeae</name>
    <dbReference type="NCBI Taxonomy" id="103232"/>
    <lineage>
        <taxon>Bacteria</taxon>
        <taxon>Bacillati</taxon>
        <taxon>Actinomycetota</taxon>
        <taxon>Actinomycetes</taxon>
        <taxon>Kitasatosporales</taxon>
        <taxon>Streptomycetaceae</taxon>
        <taxon>Streptomyces</taxon>
    </lineage>
</organism>
<comment type="caution">
    <text evidence="1">The sequence shown here is derived from an EMBL/GenBank/DDBJ whole genome shotgun (WGS) entry which is preliminary data.</text>
</comment>
<accession>A0A540P777</accession>
<dbReference type="Proteomes" id="UP000318720">
    <property type="component" value="Unassembled WGS sequence"/>
</dbReference>
<proteinExistence type="predicted"/>
<name>A0A540P777_9ACTN</name>
<protein>
    <submittedName>
        <fullName evidence="1">Uncharacterized protein</fullName>
    </submittedName>
</protein>
<gene>
    <name evidence="1" type="ORF">Sipo8835_17265</name>
</gene>